<protein>
    <submittedName>
        <fullName evidence="3">Glycosyltransferase</fullName>
    </submittedName>
</protein>
<dbReference type="InterPro" id="IPR028098">
    <property type="entry name" value="Glyco_trans_4-like_N"/>
</dbReference>
<feature type="domain" description="Glycosyl transferase family 1" evidence="1">
    <location>
        <begin position="196"/>
        <end position="344"/>
    </location>
</feature>
<proteinExistence type="predicted"/>
<evidence type="ECO:0000259" key="2">
    <source>
        <dbReference type="Pfam" id="PF13439"/>
    </source>
</evidence>
<name>A0A7V2SZF4_9BACT</name>
<dbReference type="SUPFAM" id="SSF53756">
    <property type="entry name" value="UDP-Glycosyltransferase/glycogen phosphorylase"/>
    <property type="match status" value="1"/>
</dbReference>
<dbReference type="Pfam" id="PF13439">
    <property type="entry name" value="Glyco_transf_4"/>
    <property type="match status" value="1"/>
</dbReference>
<comment type="caution">
    <text evidence="3">The sequence shown here is derived from an EMBL/GenBank/DDBJ whole genome shotgun (WGS) entry which is preliminary data.</text>
</comment>
<evidence type="ECO:0000313" key="3">
    <source>
        <dbReference type="EMBL" id="HFC47072.1"/>
    </source>
</evidence>
<organism evidence="3">
    <name type="scientific">Dissulfuribacter thermophilus</name>
    <dbReference type="NCBI Taxonomy" id="1156395"/>
    <lineage>
        <taxon>Bacteria</taxon>
        <taxon>Pseudomonadati</taxon>
        <taxon>Thermodesulfobacteriota</taxon>
        <taxon>Dissulfuribacteria</taxon>
        <taxon>Dissulfuribacterales</taxon>
        <taxon>Dissulfuribacteraceae</taxon>
        <taxon>Dissulfuribacter</taxon>
    </lineage>
</organism>
<dbReference type="AlphaFoldDB" id="A0A7V2SZF4"/>
<reference evidence="3" key="1">
    <citation type="journal article" date="2020" name="mSystems">
        <title>Genome- and Community-Level Interaction Insights into Carbon Utilization and Element Cycling Functions of Hydrothermarchaeota in Hydrothermal Sediment.</title>
        <authorList>
            <person name="Zhou Z."/>
            <person name="Liu Y."/>
            <person name="Xu W."/>
            <person name="Pan J."/>
            <person name="Luo Z.H."/>
            <person name="Li M."/>
        </authorList>
    </citation>
    <scope>NUCLEOTIDE SEQUENCE [LARGE SCALE GENOMIC DNA]</scope>
    <source>
        <strain evidence="3">HyVt-503</strain>
    </source>
</reference>
<feature type="non-terminal residue" evidence="3">
    <location>
        <position position="1"/>
    </location>
</feature>
<accession>A0A7V2SZF4</accession>
<dbReference type="Proteomes" id="UP000885797">
    <property type="component" value="Unassembled WGS sequence"/>
</dbReference>
<sequence>TQSMEHPIAFYTPDLSIGGIGKMRVHLMRELVKRGYKVDLVIQDLSSPLLKRLPSDVFIHRVKTTHSLWSIPGLAQYLISRRPVGVVTDRLRLNAGVYRTTVLTGKRPRLILSFHNPISVKLASFNEARRRKYLGKLRAALERNYRIVAVSNGVARDLMEHADYPSEKIAVVHNPVIVPEMDTMADEPVDHPFYKEGIPVVVTAARMTEQKDFDTLLKAFRGVRDQMECRLVILGKKGRYYSSIMDLIRNLRLETDVAMLGFQLNPYKFISKASVFVLSSRWEGFGNVLVEALSVGTPVVATDCPVGPWEILEGGRLGRLVPVGDVEEMKKAIIEAISSPLKMDILKQSVARYKVEVSADGYLKALGIA</sequence>
<dbReference type="GO" id="GO:0016757">
    <property type="term" value="F:glycosyltransferase activity"/>
    <property type="evidence" value="ECO:0007669"/>
    <property type="project" value="InterPro"/>
</dbReference>
<dbReference type="EMBL" id="DRND01000337">
    <property type="protein sequence ID" value="HFC47072.1"/>
    <property type="molecule type" value="Genomic_DNA"/>
</dbReference>
<dbReference type="InterPro" id="IPR001296">
    <property type="entry name" value="Glyco_trans_1"/>
</dbReference>
<dbReference type="CDD" id="cd03811">
    <property type="entry name" value="GT4_GT28_WabH-like"/>
    <property type="match status" value="1"/>
</dbReference>
<gene>
    <name evidence="3" type="ORF">ENJ63_04240</name>
</gene>
<evidence type="ECO:0000259" key="1">
    <source>
        <dbReference type="Pfam" id="PF00534"/>
    </source>
</evidence>
<dbReference type="PANTHER" id="PTHR12526:SF630">
    <property type="entry name" value="GLYCOSYLTRANSFERASE"/>
    <property type="match status" value="1"/>
</dbReference>
<dbReference type="Pfam" id="PF00534">
    <property type="entry name" value="Glycos_transf_1"/>
    <property type="match status" value="1"/>
</dbReference>
<dbReference type="PANTHER" id="PTHR12526">
    <property type="entry name" value="GLYCOSYLTRANSFERASE"/>
    <property type="match status" value="1"/>
</dbReference>
<dbReference type="Gene3D" id="3.40.50.2000">
    <property type="entry name" value="Glycogen Phosphorylase B"/>
    <property type="match status" value="2"/>
</dbReference>
<feature type="domain" description="Glycosyltransferase subfamily 4-like N-terminal" evidence="2">
    <location>
        <begin position="17"/>
        <end position="176"/>
    </location>
</feature>